<dbReference type="EMBL" id="CP108038">
    <property type="protein sequence ID" value="WUN89859.1"/>
    <property type="molecule type" value="Genomic_DNA"/>
</dbReference>
<dbReference type="CDD" id="cd00085">
    <property type="entry name" value="HNHc"/>
    <property type="match status" value="1"/>
</dbReference>
<dbReference type="GO" id="GO:0004519">
    <property type="term" value="F:endonuclease activity"/>
    <property type="evidence" value="ECO:0007669"/>
    <property type="project" value="UniProtKB-KW"/>
</dbReference>
<proteinExistence type="predicted"/>
<dbReference type="GeneID" id="93765132"/>
<keyword evidence="1" id="KW-0255">Endonuclease</keyword>
<protein>
    <submittedName>
        <fullName evidence="1">HNH endonuclease</fullName>
    </submittedName>
</protein>
<keyword evidence="1" id="KW-0540">Nuclease</keyword>
<evidence type="ECO:0000313" key="2">
    <source>
        <dbReference type="Proteomes" id="UP001432071"/>
    </source>
</evidence>
<dbReference type="Proteomes" id="UP001432071">
    <property type="component" value="Chromosome"/>
</dbReference>
<dbReference type="RefSeq" id="WP_328736594.1">
    <property type="nucleotide sequence ID" value="NZ_CP108038.1"/>
</dbReference>
<accession>A0ABZ1R4Z4</accession>
<gene>
    <name evidence="1" type="ORF">OHT53_29140</name>
</gene>
<evidence type="ECO:0000313" key="1">
    <source>
        <dbReference type="EMBL" id="WUN89859.1"/>
    </source>
</evidence>
<name>A0ABZ1R4Z4_9ACTN</name>
<keyword evidence="1" id="KW-0378">Hydrolase</keyword>
<reference evidence="1" key="1">
    <citation type="submission" date="2022-10" db="EMBL/GenBank/DDBJ databases">
        <title>The complete genomes of actinobacterial strains from the NBC collection.</title>
        <authorList>
            <person name="Joergensen T.S."/>
            <person name="Alvarez Arevalo M."/>
            <person name="Sterndorff E.B."/>
            <person name="Faurdal D."/>
            <person name="Vuksanovic O."/>
            <person name="Mourched A.-S."/>
            <person name="Charusanti P."/>
            <person name="Shaw S."/>
            <person name="Blin K."/>
            <person name="Weber T."/>
        </authorList>
    </citation>
    <scope>NUCLEOTIDE SEQUENCE</scope>
    <source>
        <strain evidence="1">NBC_00302</strain>
    </source>
</reference>
<keyword evidence="2" id="KW-1185">Reference proteome</keyword>
<dbReference type="Gene3D" id="1.10.30.50">
    <property type="match status" value="1"/>
</dbReference>
<organism evidence="1 2">
    <name type="scientific">Streptomyces bobili</name>
    <dbReference type="NCBI Taxonomy" id="67280"/>
    <lineage>
        <taxon>Bacteria</taxon>
        <taxon>Bacillati</taxon>
        <taxon>Actinomycetota</taxon>
        <taxon>Actinomycetes</taxon>
        <taxon>Kitasatosporales</taxon>
        <taxon>Streptomycetaceae</taxon>
        <taxon>Streptomyces</taxon>
    </lineage>
</organism>
<sequence>MKARRRTGPTDVMKAIVYERDGGICVRCTTRHDLTIHHRVNRGMGGAREPWINQAHNLLTACTKCNSWFEDNPRESYENGWKVRRPQLPGEVAVIYPDGRLYLLTPDGVRRTAVAAAR</sequence>
<dbReference type="InterPro" id="IPR003615">
    <property type="entry name" value="HNH_nuc"/>
</dbReference>